<evidence type="ECO:0000259" key="4">
    <source>
        <dbReference type="Pfam" id="PF00122"/>
    </source>
</evidence>
<feature type="transmembrane region" description="Helical" evidence="3">
    <location>
        <begin position="6"/>
        <end position="27"/>
    </location>
</feature>
<organism evidence="5 6">
    <name type="scientific">Flavobacterium circumlabens</name>
    <dbReference type="NCBI Taxonomy" id="2133765"/>
    <lineage>
        <taxon>Bacteria</taxon>
        <taxon>Pseudomonadati</taxon>
        <taxon>Bacteroidota</taxon>
        <taxon>Flavobacteriia</taxon>
        <taxon>Flavobacteriales</taxon>
        <taxon>Flavobacteriaceae</taxon>
        <taxon>Flavobacterium</taxon>
    </lineage>
</organism>
<feature type="non-terminal residue" evidence="5">
    <location>
        <position position="1"/>
    </location>
</feature>
<comment type="caution">
    <text evidence="5">The sequence shown here is derived from an EMBL/GenBank/DDBJ whole genome shotgun (WGS) entry which is preliminary data.</text>
</comment>
<dbReference type="AlphaFoldDB" id="A0A4Y7U4A8"/>
<accession>A0A4Y7U4A8</accession>
<dbReference type="Gene3D" id="2.70.150.10">
    <property type="entry name" value="Calcium-transporting ATPase, cytoplasmic transduction domain A"/>
    <property type="match status" value="1"/>
</dbReference>
<proteinExistence type="predicted"/>
<evidence type="ECO:0000256" key="3">
    <source>
        <dbReference type="SAM" id="Phobius"/>
    </source>
</evidence>
<dbReference type="Pfam" id="PF00122">
    <property type="entry name" value="E1-E2_ATPase"/>
    <property type="match status" value="1"/>
</dbReference>
<evidence type="ECO:0000313" key="6">
    <source>
        <dbReference type="Proteomes" id="UP000298340"/>
    </source>
</evidence>
<dbReference type="InterPro" id="IPR008250">
    <property type="entry name" value="ATPase_P-typ_transduc_dom_A_sf"/>
</dbReference>
<dbReference type="InterPro" id="IPR059000">
    <property type="entry name" value="ATPase_P-type_domA"/>
</dbReference>
<gene>
    <name evidence="5" type="ORF">D0809_29725</name>
</gene>
<keyword evidence="1" id="KW-0479">Metal-binding</keyword>
<dbReference type="Proteomes" id="UP000298340">
    <property type="component" value="Unassembled WGS sequence"/>
</dbReference>
<feature type="non-terminal residue" evidence="5">
    <location>
        <position position="103"/>
    </location>
</feature>
<dbReference type="SUPFAM" id="SSF81653">
    <property type="entry name" value="Calcium ATPase, transduction domain A"/>
    <property type="match status" value="1"/>
</dbReference>
<feature type="domain" description="P-type ATPase A" evidence="4">
    <location>
        <begin position="40"/>
        <end position="103"/>
    </location>
</feature>
<evidence type="ECO:0000256" key="2">
    <source>
        <dbReference type="ARBA" id="ARBA00022967"/>
    </source>
</evidence>
<evidence type="ECO:0000256" key="1">
    <source>
        <dbReference type="ARBA" id="ARBA00022723"/>
    </source>
</evidence>
<dbReference type="PANTHER" id="PTHR43520:SF8">
    <property type="entry name" value="P-TYPE CU(+) TRANSPORTER"/>
    <property type="match status" value="1"/>
</dbReference>
<dbReference type="GO" id="GO:0016020">
    <property type="term" value="C:membrane"/>
    <property type="evidence" value="ECO:0007669"/>
    <property type="project" value="TreeGrafter"/>
</dbReference>
<dbReference type="GO" id="GO:0005507">
    <property type="term" value="F:copper ion binding"/>
    <property type="evidence" value="ECO:0007669"/>
    <property type="project" value="TreeGrafter"/>
</dbReference>
<dbReference type="PANTHER" id="PTHR43520">
    <property type="entry name" value="ATP7, ISOFORM B"/>
    <property type="match status" value="1"/>
</dbReference>
<dbReference type="GO" id="GO:0055070">
    <property type="term" value="P:copper ion homeostasis"/>
    <property type="evidence" value="ECO:0007669"/>
    <property type="project" value="TreeGrafter"/>
</dbReference>
<keyword evidence="3" id="KW-0472">Membrane</keyword>
<protein>
    <submittedName>
        <fullName evidence="5">Heavy metal translocating P-type ATPase</fullName>
    </submittedName>
</protein>
<sequence>HTMDFFWELATLILIMLLGHWIEMNAVGNAGNALKKMAELLPNNAIKITSDGERQKVKISEINIEDIVEVKAGESIPTDGVLIKGETSVDESLVTGESKKVQK</sequence>
<dbReference type="GO" id="GO:0043682">
    <property type="term" value="F:P-type divalent copper transporter activity"/>
    <property type="evidence" value="ECO:0007669"/>
    <property type="project" value="TreeGrafter"/>
</dbReference>
<evidence type="ECO:0000313" key="5">
    <source>
        <dbReference type="EMBL" id="TEB40612.1"/>
    </source>
</evidence>
<keyword evidence="3" id="KW-1133">Transmembrane helix</keyword>
<keyword evidence="3" id="KW-0812">Transmembrane</keyword>
<reference evidence="5 6" key="1">
    <citation type="journal article" date="2018" name="Syst. Appl. Microbiol.">
        <title>Flavobacterium circumlabens sp. nov. and Flavobacterium cupreum sp. nov., two psychrotrophic species isolated from Antarctic environmental samples.</title>
        <authorList>
            <person name="Kralova S."/>
            <person name="Busse H.J."/>
            <person name="Svec P."/>
            <person name="Maslanova I."/>
            <person name="Stankova E."/>
            <person name="Bartak M."/>
            <person name="Sedlacek I."/>
        </authorList>
    </citation>
    <scope>NUCLEOTIDE SEQUENCE [LARGE SCALE GENOMIC DNA]</scope>
    <source>
        <strain evidence="5 6">CCM 8828</strain>
    </source>
</reference>
<name>A0A4Y7U4A8_9FLAO</name>
<dbReference type="EMBL" id="QWDN01001106">
    <property type="protein sequence ID" value="TEB40612.1"/>
    <property type="molecule type" value="Genomic_DNA"/>
</dbReference>
<keyword evidence="2" id="KW-1278">Translocase</keyword>